<reference evidence="2" key="1">
    <citation type="submission" date="2021-06" db="EMBL/GenBank/DDBJ databases">
        <authorList>
            <person name="Criscuolo A."/>
        </authorList>
    </citation>
    <scope>NUCLEOTIDE SEQUENCE</scope>
    <source>
        <strain evidence="2">CIP111600</strain>
    </source>
</reference>
<dbReference type="EMBL" id="CAJVAS010000001">
    <property type="protein sequence ID" value="CAG7599289.1"/>
    <property type="molecule type" value="Genomic_DNA"/>
</dbReference>
<sequence length="200" mass="22484">MNILDYIPNDAEIGVGLALRLKTAEYLFFLPGKRHMNDTPVEEMFYAGVGGHLEPGESLLECGRREANEEIGMPIEYESSCKTVYIDFHRNSRIIKVDDGIKPLAIFEMIHPPGSPREGGVYHIVIYKALLDRLPQIYKDDEVSGIIIMSAEQVRNGARRASVRQLIQEGARIVGRNVYENTVLYPIGTAEALIYLCDDN</sequence>
<dbReference type="InterPro" id="IPR000086">
    <property type="entry name" value="NUDIX_hydrolase_dom"/>
</dbReference>
<dbReference type="PROSITE" id="PS51462">
    <property type="entry name" value="NUDIX"/>
    <property type="match status" value="1"/>
</dbReference>
<organism evidence="2 3">
    <name type="scientific">Paenibacillus solanacearum</name>
    <dbReference type="NCBI Taxonomy" id="2048548"/>
    <lineage>
        <taxon>Bacteria</taxon>
        <taxon>Bacillati</taxon>
        <taxon>Bacillota</taxon>
        <taxon>Bacilli</taxon>
        <taxon>Bacillales</taxon>
        <taxon>Paenibacillaceae</taxon>
        <taxon>Paenibacillus</taxon>
    </lineage>
</organism>
<dbReference type="AlphaFoldDB" id="A0A916JUF4"/>
<comment type="caution">
    <text evidence="2">The sequence shown here is derived from an EMBL/GenBank/DDBJ whole genome shotgun (WGS) entry which is preliminary data.</text>
</comment>
<dbReference type="Proteomes" id="UP000693672">
    <property type="component" value="Unassembled WGS sequence"/>
</dbReference>
<accession>A0A916JUF4</accession>
<dbReference type="RefSeq" id="WP_218090116.1">
    <property type="nucleotide sequence ID" value="NZ_CAJVAS010000001.1"/>
</dbReference>
<evidence type="ECO:0000259" key="1">
    <source>
        <dbReference type="PROSITE" id="PS51462"/>
    </source>
</evidence>
<gene>
    <name evidence="2" type="ORF">PAESOLCIP111_00299</name>
</gene>
<proteinExistence type="predicted"/>
<evidence type="ECO:0000313" key="3">
    <source>
        <dbReference type="Proteomes" id="UP000693672"/>
    </source>
</evidence>
<keyword evidence="3" id="KW-1185">Reference proteome</keyword>
<name>A0A916JUF4_9BACL</name>
<evidence type="ECO:0000313" key="2">
    <source>
        <dbReference type="EMBL" id="CAG7599289.1"/>
    </source>
</evidence>
<feature type="domain" description="Nudix hydrolase" evidence="1">
    <location>
        <begin position="1"/>
        <end position="173"/>
    </location>
</feature>
<protein>
    <recommendedName>
        <fullName evidence="1">Nudix hydrolase domain-containing protein</fullName>
    </recommendedName>
</protein>
<dbReference type="Pfam" id="PF00293">
    <property type="entry name" value="NUDIX"/>
    <property type="match status" value="1"/>
</dbReference>